<organism evidence="2 3">
    <name type="scientific">Desmophyllum pertusum</name>
    <dbReference type="NCBI Taxonomy" id="174260"/>
    <lineage>
        <taxon>Eukaryota</taxon>
        <taxon>Metazoa</taxon>
        <taxon>Cnidaria</taxon>
        <taxon>Anthozoa</taxon>
        <taxon>Hexacorallia</taxon>
        <taxon>Scleractinia</taxon>
        <taxon>Caryophylliina</taxon>
        <taxon>Caryophylliidae</taxon>
        <taxon>Desmophyllum</taxon>
    </lineage>
</organism>
<proteinExistence type="predicted"/>
<feature type="region of interest" description="Disordered" evidence="1">
    <location>
        <begin position="1"/>
        <end position="21"/>
    </location>
</feature>
<evidence type="ECO:0000313" key="2">
    <source>
        <dbReference type="EMBL" id="KAJ7376301.1"/>
    </source>
</evidence>
<name>A0A9X0CUR0_9CNID</name>
<evidence type="ECO:0000313" key="3">
    <source>
        <dbReference type="Proteomes" id="UP001163046"/>
    </source>
</evidence>
<comment type="caution">
    <text evidence="2">The sequence shown here is derived from an EMBL/GenBank/DDBJ whole genome shotgun (WGS) entry which is preliminary data.</text>
</comment>
<gene>
    <name evidence="2" type="ORF">OS493_035662</name>
</gene>
<feature type="compositionally biased region" description="Polar residues" evidence="1">
    <location>
        <begin position="1"/>
        <end position="12"/>
    </location>
</feature>
<dbReference type="AlphaFoldDB" id="A0A9X0CUR0"/>
<dbReference type="EMBL" id="MU826404">
    <property type="protein sequence ID" value="KAJ7376301.1"/>
    <property type="molecule type" value="Genomic_DNA"/>
</dbReference>
<accession>A0A9X0CUR0</accession>
<dbReference type="Proteomes" id="UP001163046">
    <property type="component" value="Unassembled WGS sequence"/>
</dbReference>
<keyword evidence="3" id="KW-1185">Reference proteome</keyword>
<evidence type="ECO:0000256" key="1">
    <source>
        <dbReference type="SAM" id="MobiDB-lite"/>
    </source>
</evidence>
<protein>
    <submittedName>
        <fullName evidence="2">Uncharacterized protein</fullName>
    </submittedName>
</protein>
<reference evidence="2" key="1">
    <citation type="submission" date="2023-01" db="EMBL/GenBank/DDBJ databases">
        <title>Genome assembly of the deep-sea coral Lophelia pertusa.</title>
        <authorList>
            <person name="Herrera S."/>
            <person name="Cordes E."/>
        </authorList>
    </citation>
    <scope>NUCLEOTIDE SEQUENCE</scope>
    <source>
        <strain evidence="2">USNM1676648</strain>
        <tissue evidence="2">Polyp</tissue>
    </source>
</reference>
<sequence length="202" mass="23414">MSDNESASAQETSQEDQGLEITVHQPNMSVSVFTSRPPSALLPVCGYLKAYLQPYVTCPYCPKPHSSPQICFTEDNMTTLEQETLRDILDSNLFFDWTIDGFQHMITNFVFLFYHSLRHEYIWRYKDYSYLQLIFVMQEAEFVVLTSGLLNYFNKFLKSLFIPQSVLFRANSLDDFLAKAQATETSVARKQRFQAAAIWHCP</sequence>